<protein>
    <submittedName>
        <fullName evidence="1">Uncharacterized protein</fullName>
    </submittedName>
</protein>
<dbReference type="RefSeq" id="WP_108789293.1">
    <property type="nucleotide sequence ID" value="NZ_ONZG01000008.1"/>
</dbReference>
<dbReference type="OrthoDB" id="7060208at2"/>
<dbReference type="Proteomes" id="UP000244898">
    <property type="component" value="Unassembled WGS sequence"/>
</dbReference>
<reference evidence="2" key="1">
    <citation type="submission" date="2018-03" db="EMBL/GenBank/DDBJ databases">
        <authorList>
            <person name="Rodrigo-Torres L."/>
            <person name="Arahal R. D."/>
            <person name="Lucena T."/>
        </authorList>
    </citation>
    <scope>NUCLEOTIDE SEQUENCE [LARGE SCALE GENOMIC DNA]</scope>
    <source>
        <strain evidence="2">CECT 7615</strain>
    </source>
</reference>
<sequence length="368" mass="39614">MNTDLQKGADNLLLTCAGLLPGDRLLVLHEGVEETYYHVDILDVVLERAQALGIEVATQEVPFSPDGATPGEDLVTQMKGATRSLFLARFGDQIRFNSDMAGIRPIMSYALDAGMLASGFGQGHYHGFVAIKDAVNRMVARAEDIHVTCPLGTNFRGDGAKFPTQIADVAVTRFPMSVFAPVPAGNFCGQVVQHGFLVGTGSRFYEPYACALAGPVTFTVHQGRITALDGDDGDVSVARQHYDWVSARYGIDPWCIHSWHAGIHPGCSYDRPVAEDFARWSGAAFGNPRLLHAHTCGSYAPGEISLNVLDPTIRLDGVAVWNNGRFDAHLVPGVAEILDEHPDIAAIFAQPARGVGQCPEETLSGTWA</sequence>
<dbReference type="EMBL" id="ONZG01000008">
    <property type="protein sequence ID" value="SPJ29690.1"/>
    <property type="molecule type" value="Genomic_DNA"/>
</dbReference>
<proteinExistence type="predicted"/>
<gene>
    <name evidence="1" type="ORF">TRM7615_03211</name>
</gene>
<accession>A0A2R8CB61</accession>
<organism evidence="1 2">
    <name type="scientific">Falsiruegeria mediterranea M17</name>
    <dbReference type="NCBI Taxonomy" id="1200281"/>
    <lineage>
        <taxon>Bacteria</taxon>
        <taxon>Pseudomonadati</taxon>
        <taxon>Pseudomonadota</taxon>
        <taxon>Alphaproteobacteria</taxon>
        <taxon>Rhodobacterales</taxon>
        <taxon>Roseobacteraceae</taxon>
        <taxon>Falsiruegeria</taxon>
    </lineage>
</organism>
<evidence type="ECO:0000313" key="1">
    <source>
        <dbReference type="EMBL" id="SPJ29690.1"/>
    </source>
</evidence>
<evidence type="ECO:0000313" key="2">
    <source>
        <dbReference type="Proteomes" id="UP000244898"/>
    </source>
</evidence>
<dbReference type="AlphaFoldDB" id="A0A2R8CB61"/>
<name>A0A2R8CB61_9RHOB</name>
<keyword evidence="2" id="KW-1185">Reference proteome</keyword>